<dbReference type="GO" id="GO:0046872">
    <property type="term" value="F:metal ion binding"/>
    <property type="evidence" value="ECO:0007669"/>
    <property type="project" value="UniProtKB-KW"/>
</dbReference>
<dbReference type="PANTHER" id="PTHR43105:SF14">
    <property type="entry name" value="FORMATE DEHYDROGENASE H"/>
    <property type="match status" value="1"/>
</dbReference>
<evidence type="ECO:0000256" key="5">
    <source>
        <dbReference type="ARBA" id="ARBA00022505"/>
    </source>
</evidence>
<evidence type="ECO:0000256" key="8">
    <source>
        <dbReference type="ARBA" id="ARBA00023004"/>
    </source>
</evidence>
<dbReference type="Pfam" id="PF04879">
    <property type="entry name" value="Molybdop_Fe4S4"/>
    <property type="match status" value="1"/>
</dbReference>
<keyword evidence="9" id="KW-0411">Iron-sulfur</keyword>
<dbReference type="CDD" id="cd02790">
    <property type="entry name" value="MopB_CT_Formate-Dh_H"/>
    <property type="match status" value="1"/>
</dbReference>
<dbReference type="FunFam" id="2.40.40.20:FF:000005">
    <property type="entry name" value="Periplasmic nitrate reductase"/>
    <property type="match status" value="1"/>
</dbReference>
<dbReference type="GO" id="GO:0008863">
    <property type="term" value="F:formate dehydrogenase (NAD+) activity"/>
    <property type="evidence" value="ECO:0007669"/>
    <property type="project" value="InterPro"/>
</dbReference>
<dbReference type="InterPro" id="IPR006963">
    <property type="entry name" value="Mopterin_OxRdtase_4Fe-4S_dom"/>
</dbReference>
<keyword evidence="12" id="KW-1185">Reference proteome</keyword>
<dbReference type="SMART" id="SM00926">
    <property type="entry name" value="Molybdop_Fe4S4"/>
    <property type="match status" value="1"/>
</dbReference>
<dbReference type="CDD" id="cd02753">
    <property type="entry name" value="MopB_Formate-Dh-H"/>
    <property type="match status" value="1"/>
</dbReference>
<dbReference type="FunFam" id="3.40.228.10:FF:000002">
    <property type="entry name" value="Formate dehydrogenase subunit alpha"/>
    <property type="match status" value="1"/>
</dbReference>
<evidence type="ECO:0000313" key="12">
    <source>
        <dbReference type="Proteomes" id="UP000245934"/>
    </source>
</evidence>
<evidence type="ECO:0000259" key="10">
    <source>
        <dbReference type="PROSITE" id="PS51669"/>
    </source>
</evidence>
<dbReference type="InterPro" id="IPR009010">
    <property type="entry name" value="Asp_de-COase-like_dom_sf"/>
</dbReference>
<dbReference type="GO" id="GO:0003954">
    <property type="term" value="F:NADH dehydrogenase activity"/>
    <property type="evidence" value="ECO:0007669"/>
    <property type="project" value="TreeGrafter"/>
</dbReference>
<dbReference type="AlphaFoldDB" id="A0A2V2NCJ2"/>
<reference evidence="11 12" key="1">
    <citation type="submission" date="2018-05" db="EMBL/GenBank/DDBJ databases">
        <title>Draft genome of Methanospirillum stamsii Pt1.</title>
        <authorList>
            <person name="Dueholm M.S."/>
            <person name="Nielsen P.H."/>
            <person name="Bakmann L.F."/>
            <person name="Otzen D.E."/>
        </authorList>
    </citation>
    <scope>NUCLEOTIDE SEQUENCE [LARGE SCALE GENOMIC DNA]</scope>
    <source>
        <strain evidence="11 12">Pt1</strain>
    </source>
</reference>
<dbReference type="GO" id="GO:0016020">
    <property type="term" value="C:membrane"/>
    <property type="evidence" value="ECO:0007669"/>
    <property type="project" value="TreeGrafter"/>
</dbReference>
<dbReference type="InterPro" id="IPR041924">
    <property type="entry name" value="Formate_Dh-H_N"/>
</dbReference>
<comment type="cofactor">
    <cofactor evidence="2">
        <name>[4Fe-4S] cluster</name>
        <dbReference type="ChEBI" id="CHEBI:49883"/>
    </cofactor>
</comment>
<dbReference type="OrthoDB" id="23466at2157"/>
<evidence type="ECO:0000256" key="1">
    <source>
        <dbReference type="ARBA" id="ARBA00001942"/>
    </source>
</evidence>
<dbReference type="SUPFAM" id="SSF53706">
    <property type="entry name" value="Formate dehydrogenase/DMSO reductase, domains 1-3"/>
    <property type="match status" value="1"/>
</dbReference>
<dbReference type="Pfam" id="PF00384">
    <property type="entry name" value="Molybdopterin"/>
    <property type="match status" value="1"/>
</dbReference>
<evidence type="ECO:0000256" key="9">
    <source>
        <dbReference type="ARBA" id="ARBA00023014"/>
    </source>
</evidence>
<keyword evidence="6" id="KW-0479">Metal-binding</keyword>
<dbReference type="Pfam" id="PF01568">
    <property type="entry name" value="Molydop_binding"/>
    <property type="match status" value="1"/>
</dbReference>
<name>A0A2V2NCJ2_9EURY</name>
<keyword evidence="7" id="KW-0560">Oxidoreductase</keyword>
<dbReference type="PROSITE" id="PS00551">
    <property type="entry name" value="MOLYBDOPTERIN_PROK_1"/>
    <property type="match status" value="1"/>
</dbReference>
<sequence>MEMKYIQTTCPYCGTGCSFNLVVLDGKVSGVAPYQRSPVNEGKLCPKGTYAHEFVNSPERLTKPLIKKDGAFVEVSWDEALKVVAEKFKSYKPDECACLASARTSNEDNYAMMKFARGVLKTKHIDHCARLCHASTVAGLANIFGSGAMTNSIGDIADAKCVFIIGSNTFENHPLIGRRVMEAKANGAKIIYVDPRLTPTGKQADLYLQFYSGTDVCLLNGMMQLIIKNGWENKEFIQNRCNGYDDLKKEVMKDDYSLENVSIITGVPAEKIKTAAEWFAKSGATAILYSMGITQHTTGVDNVKSCGNIQMLTGNLGRPGTGVNALRGQNNVQGACDMGALPVVYTGYQKVIDETARKKFEDAWKFPDGIAKGENGYEVTTLMNVLSDKPGEIKCLYIMGENPMISDPDLNHVAHSMKNLDFLVVQDIFLNETAKLANVVLPAACYAEKNGTQTSTERRVQMWRKAQNPPGEAKGDWEIIASIAKAMGYGNQFAWSNSEDVFNEIASLTPSYAGMTYQRLAKPEALHWPCPSKDHPGTPILHGEKFGMPDGKGLMTGIPFKYQAERPDKDYPFLLTTGRSLWQWHTGTMTRRSKSLEREEPTGWIEINTEDAKNLDIKNGELVKAVSRRGEIKITARVTDNIKKGVMFIPFHYAECAANMLTINALDPIAKIPESKACAVKVEKIAEVK</sequence>
<comment type="caution">
    <text evidence="11">The sequence shown here is derived from an EMBL/GenBank/DDBJ whole genome shotgun (WGS) entry which is preliminary data.</text>
</comment>
<dbReference type="Gene3D" id="2.40.40.20">
    <property type="match status" value="1"/>
</dbReference>
<keyword evidence="4" id="KW-0004">4Fe-4S</keyword>
<keyword evidence="8" id="KW-0408">Iron</keyword>
<dbReference type="InterPro" id="IPR027467">
    <property type="entry name" value="MopterinOxRdtase_cofactor_BS"/>
</dbReference>
<feature type="domain" description="4Fe-4S Mo/W bis-MGD-type" evidence="10">
    <location>
        <begin position="3"/>
        <end position="59"/>
    </location>
</feature>
<dbReference type="NCBIfam" id="TIGR01591">
    <property type="entry name" value="Fdh-alpha"/>
    <property type="match status" value="1"/>
</dbReference>
<dbReference type="InterPro" id="IPR006478">
    <property type="entry name" value="Formate_DH_asu"/>
</dbReference>
<dbReference type="SUPFAM" id="SSF50692">
    <property type="entry name" value="ADC-like"/>
    <property type="match status" value="1"/>
</dbReference>
<dbReference type="PROSITE" id="PS51669">
    <property type="entry name" value="4FE4S_MOW_BIS_MGD"/>
    <property type="match status" value="1"/>
</dbReference>
<organism evidence="11 12">
    <name type="scientific">Methanospirillum stamsii</name>
    <dbReference type="NCBI Taxonomy" id="1277351"/>
    <lineage>
        <taxon>Archaea</taxon>
        <taxon>Methanobacteriati</taxon>
        <taxon>Methanobacteriota</taxon>
        <taxon>Stenosarchaea group</taxon>
        <taxon>Methanomicrobia</taxon>
        <taxon>Methanomicrobiales</taxon>
        <taxon>Methanospirillaceae</taxon>
        <taxon>Methanospirillum</taxon>
    </lineage>
</organism>
<proteinExistence type="inferred from homology"/>
<evidence type="ECO:0000256" key="6">
    <source>
        <dbReference type="ARBA" id="ARBA00022723"/>
    </source>
</evidence>
<evidence type="ECO:0000256" key="7">
    <source>
        <dbReference type="ARBA" id="ARBA00023002"/>
    </source>
</evidence>
<dbReference type="Gene3D" id="3.40.228.10">
    <property type="entry name" value="Dimethylsulfoxide Reductase, domain 2"/>
    <property type="match status" value="1"/>
</dbReference>
<dbReference type="InterPro" id="IPR006657">
    <property type="entry name" value="MoPterin_dinucl-bd_dom"/>
</dbReference>
<comment type="similarity">
    <text evidence="3">Belongs to the prokaryotic molybdopterin-containing oxidoreductase family.</text>
</comment>
<dbReference type="PANTHER" id="PTHR43105">
    <property type="entry name" value="RESPIRATORY NITRATE REDUCTASE"/>
    <property type="match status" value="1"/>
</dbReference>
<dbReference type="EMBL" id="QGMZ01000011">
    <property type="protein sequence ID" value="PWR75326.1"/>
    <property type="molecule type" value="Genomic_DNA"/>
</dbReference>
<dbReference type="GO" id="GO:0022904">
    <property type="term" value="P:respiratory electron transport chain"/>
    <property type="evidence" value="ECO:0007669"/>
    <property type="project" value="TreeGrafter"/>
</dbReference>
<evidence type="ECO:0000256" key="2">
    <source>
        <dbReference type="ARBA" id="ARBA00001966"/>
    </source>
</evidence>
<keyword evidence="5" id="KW-0500">Molybdenum</keyword>
<dbReference type="GO" id="GO:0015942">
    <property type="term" value="P:formate metabolic process"/>
    <property type="evidence" value="ECO:0007669"/>
    <property type="project" value="InterPro"/>
</dbReference>
<dbReference type="Proteomes" id="UP000245934">
    <property type="component" value="Unassembled WGS sequence"/>
</dbReference>
<protein>
    <submittedName>
        <fullName evidence="11">Formate dehydrogenase subunit alpha</fullName>
    </submittedName>
</protein>
<dbReference type="InterPro" id="IPR050123">
    <property type="entry name" value="Prok_molybdopt-oxidoreductase"/>
</dbReference>
<evidence type="ECO:0000313" key="11">
    <source>
        <dbReference type="EMBL" id="PWR75326.1"/>
    </source>
</evidence>
<evidence type="ECO:0000256" key="3">
    <source>
        <dbReference type="ARBA" id="ARBA00010312"/>
    </source>
</evidence>
<accession>A0A2V2NCJ2</accession>
<dbReference type="Gene3D" id="2.20.25.90">
    <property type="entry name" value="ADC-like domains"/>
    <property type="match status" value="1"/>
</dbReference>
<comment type="cofactor">
    <cofactor evidence="1">
        <name>Mo-bis(molybdopterin guanine dinucleotide)</name>
        <dbReference type="ChEBI" id="CHEBI:60539"/>
    </cofactor>
</comment>
<dbReference type="InterPro" id="IPR041925">
    <property type="entry name" value="CT_Formate-Dh_H"/>
</dbReference>
<gene>
    <name evidence="11" type="ORF">DLD82_05340</name>
</gene>
<dbReference type="GO" id="GO:0051539">
    <property type="term" value="F:4 iron, 4 sulfur cluster binding"/>
    <property type="evidence" value="ECO:0007669"/>
    <property type="project" value="UniProtKB-KW"/>
</dbReference>
<evidence type="ECO:0000256" key="4">
    <source>
        <dbReference type="ARBA" id="ARBA00022485"/>
    </source>
</evidence>
<dbReference type="Gene3D" id="3.40.50.740">
    <property type="match status" value="1"/>
</dbReference>
<dbReference type="GO" id="GO:0043546">
    <property type="term" value="F:molybdopterin cofactor binding"/>
    <property type="evidence" value="ECO:0007669"/>
    <property type="project" value="InterPro"/>
</dbReference>
<dbReference type="InterPro" id="IPR006656">
    <property type="entry name" value="Mopterin_OxRdtase"/>
</dbReference>